<dbReference type="Proteomes" id="UP000032142">
    <property type="component" value="Unassembled WGS sequence"/>
</dbReference>
<proteinExistence type="predicted"/>
<keyword evidence="2" id="KW-1185">Reference proteome</keyword>
<protein>
    <submittedName>
        <fullName evidence="1">Uncharacterized protein</fullName>
    </submittedName>
</protein>
<dbReference type="EMBL" id="JRRC01503459">
    <property type="protein sequence ID" value="KHG08633.1"/>
    <property type="molecule type" value="Genomic_DNA"/>
</dbReference>
<evidence type="ECO:0000313" key="2">
    <source>
        <dbReference type="Proteomes" id="UP000032142"/>
    </source>
</evidence>
<sequence>MFLCISKPCDLVYFNVVFWLN</sequence>
<organism evidence="1 2">
    <name type="scientific">Gossypium arboreum</name>
    <name type="common">Tree cotton</name>
    <name type="synonym">Gossypium nanking</name>
    <dbReference type="NCBI Taxonomy" id="29729"/>
    <lineage>
        <taxon>Eukaryota</taxon>
        <taxon>Viridiplantae</taxon>
        <taxon>Streptophyta</taxon>
        <taxon>Embryophyta</taxon>
        <taxon>Tracheophyta</taxon>
        <taxon>Spermatophyta</taxon>
        <taxon>Magnoliopsida</taxon>
        <taxon>eudicotyledons</taxon>
        <taxon>Gunneridae</taxon>
        <taxon>Pentapetalae</taxon>
        <taxon>rosids</taxon>
        <taxon>malvids</taxon>
        <taxon>Malvales</taxon>
        <taxon>Malvaceae</taxon>
        <taxon>Malvoideae</taxon>
        <taxon>Gossypium</taxon>
    </lineage>
</organism>
<accession>A0A0B0N2M8</accession>
<reference evidence="2" key="1">
    <citation type="submission" date="2014-09" db="EMBL/GenBank/DDBJ databases">
        <authorList>
            <person name="Mudge J."/>
            <person name="Ramaraj T."/>
            <person name="Lindquist I.E."/>
            <person name="Bharti A.K."/>
            <person name="Sundararajan A."/>
            <person name="Cameron C.T."/>
            <person name="Woodward J.E."/>
            <person name="May G.D."/>
            <person name="Brubaker C."/>
            <person name="Broadhvest J."/>
            <person name="Wilkins T.A."/>
        </authorList>
    </citation>
    <scope>NUCLEOTIDE SEQUENCE</scope>
    <source>
        <strain evidence="2">cv. AKA8401</strain>
    </source>
</reference>
<comment type="caution">
    <text evidence="1">The sequence shown here is derived from an EMBL/GenBank/DDBJ whole genome shotgun (WGS) entry which is preliminary data.</text>
</comment>
<dbReference type="AlphaFoldDB" id="A0A0B0N2M8"/>
<name>A0A0B0N2M8_GOSAR</name>
<gene>
    <name evidence="1" type="ORF">F383_35427</name>
</gene>
<evidence type="ECO:0000313" key="1">
    <source>
        <dbReference type="EMBL" id="KHG08633.1"/>
    </source>
</evidence>